<accession>A0A162QTA9</accession>
<sequence length="349" mass="40082">MLNIDQCIITLTRNCNLRCSFCYARRTGYTANETIESDDVKKIIDFCNDAKVKFVVFSGGEPTMYPELKEIIKYVKSREHKMLATIATNGILLSDYDYCKELIENGLDYIDVSLKGKNEDECLEVVGQECFAKQLEAIHNISRFSTEFTCSMVLTCSNIDGFCEAIEAAHKNGARQFSFTFPLDNEESEFKNVEYLKHNNPYILIEKFISQIDELNRITKGEWWVEYTFPICVYTEKHLEAFKGKLAAPCQIYKGNGATFDTGMNLLPCSMFIDNKIGKFGVDFSTYEELEKYVKYDPYKSTIARLSRMPSSDCNDCEHLEACHGGCPVFWKNCSYDSLQEFKKNYSAF</sequence>
<dbReference type="SFLD" id="SFLDG01067">
    <property type="entry name" value="SPASM/twitch_domain_containing"/>
    <property type="match status" value="1"/>
</dbReference>
<dbReference type="Proteomes" id="UP000076603">
    <property type="component" value="Unassembled WGS sequence"/>
</dbReference>
<dbReference type="PROSITE" id="PS01305">
    <property type="entry name" value="MOAA_NIFB_PQQE"/>
    <property type="match status" value="1"/>
</dbReference>
<dbReference type="Gene3D" id="3.20.20.70">
    <property type="entry name" value="Aldolase class I"/>
    <property type="match status" value="1"/>
</dbReference>
<dbReference type="PANTHER" id="PTHR11228:SF7">
    <property type="entry name" value="PQQA PEPTIDE CYCLASE"/>
    <property type="match status" value="1"/>
</dbReference>
<dbReference type="InterPro" id="IPR013785">
    <property type="entry name" value="Aldolase_TIM"/>
</dbReference>
<evidence type="ECO:0000259" key="8">
    <source>
        <dbReference type="PROSITE" id="PS51918"/>
    </source>
</evidence>
<dbReference type="STRING" id="1121326.CLMAG_58380"/>
<organism evidence="9 10">
    <name type="scientific">Clostridium magnum DSM 2767</name>
    <dbReference type="NCBI Taxonomy" id="1121326"/>
    <lineage>
        <taxon>Bacteria</taxon>
        <taxon>Bacillati</taxon>
        <taxon>Bacillota</taxon>
        <taxon>Clostridia</taxon>
        <taxon>Eubacteriales</taxon>
        <taxon>Clostridiaceae</taxon>
        <taxon>Clostridium</taxon>
    </lineage>
</organism>
<reference evidence="9" key="1">
    <citation type="submission" date="2016-04" db="EMBL/GenBank/DDBJ databases">
        <title>Genome sequence of Clostridium magnum DSM 2767.</title>
        <authorList>
            <person name="Poehlein A."/>
            <person name="Uhlig R."/>
            <person name="Fischer R."/>
            <person name="Bahl H."/>
            <person name="Daniel R."/>
        </authorList>
    </citation>
    <scope>NUCLEOTIDE SEQUENCE [LARGE SCALE GENOMIC DNA]</scope>
    <source>
        <strain evidence="9">DSM 2767</strain>
    </source>
</reference>
<dbReference type="SUPFAM" id="SSF102114">
    <property type="entry name" value="Radical SAM enzymes"/>
    <property type="match status" value="1"/>
</dbReference>
<dbReference type="InterPro" id="IPR023885">
    <property type="entry name" value="4Fe4S-binding_SPASM_dom"/>
</dbReference>
<dbReference type="InterPro" id="IPR050377">
    <property type="entry name" value="Radical_SAM_PqqE_MftC-like"/>
</dbReference>
<dbReference type="PROSITE" id="PS51918">
    <property type="entry name" value="RADICAL_SAM"/>
    <property type="match status" value="1"/>
</dbReference>
<dbReference type="RefSeq" id="WP_066630476.1">
    <property type="nucleotide sequence ID" value="NZ_FQXL01000030.1"/>
</dbReference>
<keyword evidence="5" id="KW-0560">Oxidoreductase</keyword>
<protein>
    <recommendedName>
        <fullName evidence="8">Radical SAM core domain-containing protein</fullName>
    </recommendedName>
</protein>
<dbReference type="Pfam" id="PF04055">
    <property type="entry name" value="Radical_SAM"/>
    <property type="match status" value="1"/>
</dbReference>
<gene>
    <name evidence="9" type="ORF">CLMAG_58380</name>
</gene>
<dbReference type="GO" id="GO:0051539">
    <property type="term" value="F:4 iron, 4 sulfur cluster binding"/>
    <property type="evidence" value="ECO:0007669"/>
    <property type="project" value="UniProtKB-KW"/>
</dbReference>
<dbReference type="InterPro" id="IPR007197">
    <property type="entry name" value="rSAM"/>
</dbReference>
<dbReference type="SFLD" id="SFLDS00029">
    <property type="entry name" value="Radical_SAM"/>
    <property type="match status" value="1"/>
</dbReference>
<dbReference type="InterPro" id="IPR017200">
    <property type="entry name" value="PqqE-like"/>
</dbReference>
<dbReference type="EMBL" id="LWAE01000013">
    <property type="protein sequence ID" value="KZL88934.1"/>
    <property type="molecule type" value="Genomic_DNA"/>
</dbReference>
<evidence type="ECO:0000313" key="9">
    <source>
        <dbReference type="EMBL" id="KZL88934.1"/>
    </source>
</evidence>
<dbReference type="InterPro" id="IPR000385">
    <property type="entry name" value="MoaA_NifB_PqqE_Fe-S-bd_CS"/>
</dbReference>
<keyword evidence="2" id="KW-0004">4Fe-4S</keyword>
<dbReference type="PIRSF" id="PIRSF037420">
    <property type="entry name" value="PQQ_syn_pqqE"/>
    <property type="match status" value="1"/>
</dbReference>
<dbReference type="InterPro" id="IPR058240">
    <property type="entry name" value="rSAM_sf"/>
</dbReference>
<comment type="cofactor">
    <cofactor evidence="1">
        <name>[4Fe-4S] cluster</name>
        <dbReference type="ChEBI" id="CHEBI:49883"/>
    </cofactor>
</comment>
<evidence type="ECO:0000256" key="1">
    <source>
        <dbReference type="ARBA" id="ARBA00001966"/>
    </source>
</evidence>
<evidence type="ECO:0000256" key="6">
    <source>
        <dbReference type="ARBA" id="ARBA00023004"/>
    </source>
</evidence>
<comment type="caution">
    <text evidence="9">The sequence shown here is derived from an EMBL/GenBank/DDBJ whole genome shotgun (WGS) entry which is preliminary data.</text>
</comment>
<name>A0A162QTA9_9CLOT</name>
<keyword evidence="4" id="KW-0479">Metal-binding</keyword>
<evidence type="ECO:0000256" key="3">
    <source>
        <dbReference type="ARBA" id="ARBA00022691"/>
    </source>
</evidence>
<keyword evidence="3" id="KW-0949">S-adenosyl-L-methionine</keyword>
<keyword evidence="10" id="KW-1185">Reference proteome</keyword>
<evidence type="ECO:0000256" key="5">
    <source>
        <dbReference type="ARBA" id="ARBA00023002"/>
    </source>
</evidence>
<dbReference type="OrthoDB" id="9808591at2"/>
<dbReference type="PATRIC" id="fig|1121326.3.peg.5899"/>
<dbReference type="GO" id="GO:0016491">
    <property type="term" value="F:oxidoreductase activity"/>
    <property type="evidence" value="ECO:0007669"/>
    <property type="project" value="UniProtKB-KW"/>
</dbReference>
<dbReference type="PANTHER" id="PTHR11228">
    <property type="entry name" value="RADICAL SAM DOMAIN PROTEIN"/>
    <property type="match status" value="1"/>
</dbReference>
<dbReference type="NCBIfam" id="TIGR04085">
    <property type="entry name" value="rSAM_more_4Fe4S"/>
    <property type="match status" value="1"/>
</dbReference>
<evidence type="ECO:0000256" key="4">
    <source>
        <dbReference type="ARBA" id="ARBA00022723"/>
    </source>
</evidence>
<keyword evidence="6" id="KW-0408">Iron</keyword>
<feature type="domain" description="Radical SAM core" evidence="8">
    <location>
        <begin position="1"/>
        <end position="226"/>
    </location>
</feature>
<evidence type="ECO:0000313" key="10">
    <source>
        <dbReference type="Proteomes" id="UP000076603"/>
    </source>
</evidence>
<dbReference type="GO" id="GO:0046872">
    <property type="term" value="F:metal ion binding"/>
    <property type="evidence" value="ECO:0007669"/>
    <property type="project" value="UniProtKB-KW"/>
</dbReference>
<evidence type="ECO:0000256" key="2">
    <source>
        <dbReference type="ARBA" id="ARBA00022485"/>
    </source>
</evidence>
<keyword evidence="7" id="KW-0411">Iron-sulfur</keyword>
<dbReference type="CDD" id="cd01335">
    <property type="entry name" value="Radical_SAM"/>
    <property type="match status" value="1"/>
</dbReference>
<evidence type="ECO:0000256" key="7">
    <source>
        <dbReference type="ARBA" id="ARBA00023014"/>
    </source>
</evidence>
<dbReference type="AlphaFoldDB" id="A0A162QTA9"/>
<proteinExistence type="predicted"/>